<comment type="caution">
    <text evidence="1">The sequence shown here is derived from an EMBL/GenBank/DDBJ whole genome shotgun (WGS) entry which is preliminary data.</text>
</comment>
<evidence type="ECO:0000313" key="1">
    <source>
        <dbReference type="EMBL" id="NYB74787.1"/>
    </source>
</evidence>
<dbReference type="Pfam" id="PF19420">
    <property type="entry name" value="DDAH_eukar"/>
    <property type="match status" value="1"/>
</dbReference>
<organism evidence="1 2">
    <name type="scientific">Sedimentibacter hydroxybenzoicus DSM 7310</name>
    <dbReference type="NCBI Taxonomy" id="1123245"/>
    <lineage>
        <taxon>Bacteria</taxon>
        <taxon>Bacillati</taxon>
        <taxon>Bacillota</taxon>
        <taxon>Tissierellia</taxon>
        <taxon>Sedimentibacter</taxon>
    </lineage>
</organism>
<dbReference type="Proteomes" id="UP000611629">
    <property type="component" value="Unassembled WGS sequence"/>
</dbReference>
<dbReference type="Gene3D" id="3.75.10.10">
    <property type="entry name" value="L-arginine/glycine Amidinotransferase, Chain A"/>
    <property type="match status" value="1"/>
</dbReference>
<dbReference type="GO" id="GO:0016990">
    <property type="term" value="F:arginine deiminase activity"/>
    <property type="evidence" value="ECO:0007669"/>
    <property type="project" value="TreeGrafter"/>
</dbReference>
<proteinExistence type="predicted"/>
<keyword evidence="2" id="KW-1185">Reference proteome</keyword>
<accession>A0A974BKJ8</accession>
<dbReference type="RefSeq" id="WP_179238493.1">
    <property type="nucleotide sequence ID" value="NZ_JACBNQ010000013.1"/>
</dbReference>
<dbReference type="PANTHER" id="PTHR47271:SF2">
    <property type="entry name" value="ARGININE DEIMINASE"/>
    <property type="match status" value="1"/>
</dbReference>
<dbReference type="AlphaFoldDB" id="A0A974BKJ8"/>
<protein>
    <submittedName>
        <fullName evidence="1">Amidinotransferase</fullName>
    </submittedName>
</protein>
<dbReference type="EMBL" id="JACBNQ010000013">
    <property type="protein sequence ID" value="NYB74787.1"/>
    <property type="molecule type" value="Genomic_DNA"/>
</dbReference>
<dbReference type="GO" id="GO:0019546">
    <property type="term" value="P:L-arginine deiminase pathway"/>
    <property type="evidence" value="ECO:0007669"/>
    <property type="project" value="TreeGrafter"/>
</dbReference>
<dbReference type="PANTHER" id="PTHR47271">
    <property type="entry name" value="ARGININE DEIMINASE"/>
    <property type="match status" value="1"/>
</dbReference>
<dbReference type="SUPFAM" id="SSF55909">
    <property type="entry name" value="Pentein"/>
    <property type="match status" value="1"/>
</dbReference>
<sequence length="318" mass="35954">MNKEAVKKDIDAIAGERWFPKESYFGDDIEIYWGKWGVCSEVDDLKSVLMYRPGKEVEKFNANEVRFSDEPIDVELMRNQHDNLAQIYRNHNIEVYYVEQQREDRPNAVFCRDLMFMTPEGAIITRPGMSARRGEERYIAEALAKLGVPILRTINGDGIFEGANAMWVNRKTVVLSTSSRTNKSGYEQVKYELEKMGVDNIIPMQIPYSNIHIDGIMNMASEEIVMIHASQVPYDVCDALKKCGCKILEAPSTTEVRSTFGCNFVALKPGLIVMPEGNPRSQELLENNGIKVITVDVSEIMKGKGAIHCVTAFLKRGQ</sequence>
<reference evidence="1" key="1">
    <citation type="submission" date="2020-07" db="EMBL/GenBank/DDBJ databases">
        <title>Genomic analysis of a strain of Sedimentibacter Hydroxybenzoicus DSM7310.</title>
        <authorList>
            <person name="Ma S."/>
        </authorList>
    </citation>
    <scope>NUCLEOTIDE SEQUENCE</scope>
    <source>
        <strain evidence="1">DSM 7310</strain>
    </source>
</reference>
<gene>
    <name evidence="1" type="ORF">HZF24_11630</name>
</gene>
<name>A0A974BKJ8_SEDHY</name>
<evidence type="ECO:0000313" key="2">
    <source>
        <dbReference type="Proteomes" id="UP000611629"/>
    </source>
</evidence>